<accession>A0A8I2YED5</accession>
<dbReference type="AlphaFoldDB" id="A0A8I2YED5"/>
<protein>
    <submittedName>
        <fullName evidence="2">Uncharacterized protein</fullName>
    </submittedName>
</protein>
<reference evidence="2" key="1">
    <citation type="submission" date="2021-03" db="EMBL/GenBank/DDBJ databases">
        <title>Evolutionary innovations through gain and loss of genes in the ectomycorrhizal Boletales.</title>
        <authorList>
            <person name="Wu G."/>
            <person name="Miyauchi S."/>
            <person name="Morin E."/>
            <person name="Yang Z.-L."/>
            <person name="Xu J."/>
            <person name="Martin F.M."/>
        </authorList>
    </citation>
    <scope>NUCLEOTIDE SEQUENCE</scope>
    <source>
        <strain evidence="2">BR01</strain>
    </source>
</reference>
<keyword evidence="3" id="KW-1185">Reference proteome</keyword>
<dbReference type="Proteomes" id="UP000683000">
    <property type="component" value="Unassembled WGS sequence"/>
</dbReference>
<evidence type="ECO:0000256" key="1">
    <source>
        <dbReference type="SAM" id="MobiDB-lite"/>
    </source>
</evidence>
<dbReference type="OrthoDB" id="3044168at2759"/>
<evidence type="ECO:0000313" key="3">
    <source>
        <dbReference type="Proteomes" id="UP000683000"/>
    </source>
</evidence>
<name>A0A8I2YED5_9AGAM</name>
<gene>
    <name evidence="2" type="ORF">JVT61DRAFT_12251</name>
</gene>
<feature type="compositionally biased region" description="Low complexity" evidence="1">
    <location>
        <begin position="39"/>
        <end position="53"/>
    </location>
</feature>
<organism evidence="2 3">
    <name type="scientific">Boletus reticuloceps</name>
    <dbReference type="NCBI Taxonomy" id="495285"/>
    <lineage>
        <taxon>Eukaryota</taxon>
        <taxon>Fungi</taxon>
        <taxon>Dikarya</taxon>
        <taxon>Basidiomycota</taxon>
        <taxon>Agaricomycotina</taxon>
        <taxon>Agaricomycetes</taxon>
        <taxon>Agaricomycetidae</taxon>
        <taxon>Boletales</taxon>
        <taxon>Boletineae</taxon>
        <taxon>Boletaceae</taxon>
        <taxon>Boletoideae</taxon>
        <taxon>Boletus</taxon>
    </lineage>
</organism>
<dbReference type="EMBL" id="JAGFBS010000054">
    <property type="protein sequence ID" value="KAG6370300.1"/>
    <property type="molecule type" value="Genomic_DNA"/>
</dbReference>
<sequence>MAVAAMVTSNQLSGPALTVDAVSQANVVLADNASDAQKSKSQISARSSSYRPAPRIDDSPTPSVGIVAACMMQVEPEKERWRGIAKEWYAHSIADAPWSPQPRSRNRGTTSGLPFREKVHDHFCLSNCP</sequence>
<comment type="caution">
    <text evidence="2">The sequence shown here is derived from an EMBL/GenBank/DDBJ whole genome shotgun (WGS) entry which is preliminary data.</text>
</comment>
<proteinExistence type="predicted"/>
<evidence type="ECO:0000313" key="2">
    <source>
        <dbReference type="EMBL" id="KAG6370300.1"/>
    </source>
</evidence>
<feature type="region of interest" description="Disordered" evidence="1">
    <location>
        <begin position="31"/>
        <end position="62"/>
    </location>
</feature>